<comment type="caution">
    <text evidence="3">The sequence shown here is derived from an EMBL/GenBank/DDBJ whole genome shotgun (WGS) entry which is preliminary data.</text>
</comment>
<feature type="transmembrane region" description="Helical" evidence="1">
    <location>
        <begin position="27"/>
        <end position="50"/>
    </location>
</feature>
<evidence type="ECO:0000256" key="1">
    <source>
        <dbReference type="SAM" id="Phobius"/>
    </source>
</evidence>
<sequence>MNQVTGEPGGSLMINTSKKGDKQMNRFVRLFGTTVAVSLLSATFVFAASYSEAPVSGGGTVTGKVTFKGPQPPPEMFDLAKFPQAEFCGKVDSKDGKRMRQDVKVKDGALADVVVFIEKIEKGKPFPAGAEETKMVSDNCRFLIDGGPSKAVGVILTKDSGKKGVLKVTNLDADPSDPKTAEGVLHNPHGYDVKGSMNTTIFNKPVPKKGQTLDLEVLARWFKKSESFLKVECDQHNYMNAWALPVDNPYYAIVGDDGSFSIDQVPPGKYTIKAFHPALGFQKGQVEVAANGKATTNFEFSK</sequence>
<dbReference type="Proteomes" id="UP000534783">
    <property type="component" value="Unassembled WGS sequence"/>
</dbReference>
<protein>
    <submittedName>
        <fullName evidence="3">Carboxypeptidase regulatory-like domain-containing protein</fullName>
    </submittedName>
</protein>
<feature type="domain" description="NOMO second beta-sandwich" evidence="2">
    <location>
        <begin position="255"/>
        <end position="293"/>
    </location>
</feature>
<evidence type="ECO:0000313" key="3">
    <source>
        <dbReference type="EMBL" id="NKE70713.1"/>
    </source>
</evidence>
<dbReference type="GO" id="GO:0030246">
    <property type="term" value="F:carbohydrate binding"/>
    <property type="evidence" value="ECO:0007669"/>
    <property type="project" value="InterPro"/>
</dbReference>
<keyword evidence="1" id="KW-0472">Membrane</keyword>
<name>A0A7X6DPI4_9BACT</name>
<evidence type="ECO:0000313" key="4">
    <source>
        <dbReference type="Proteomes" id="UP000534783"/>
    </source>
</evidence>
<keyword evidence="3" id="KW-0121">Carboxypeptidase</keyword>
<keyword evidence="4" id="KW-1185">Reference proteome</keyword>
<dbReference type="InterPro" id="IPR013784">
    <property type="entry name" value="Carb-bd-like_fold"/>
</dbReference>
<keyword evidence="1" id="KW-1133">Transmembrane helix</keyword>
<organism evidence="3 4">
    <name type="scientific">Candidatus Manganitrophus noduliformans</name>
    <dbReference type="NCBI Taxonomy" id="2606439"/>
    <lineage>
        <taxon>Bacteria</taxon>
        <taxon>Pseudomonadati</taxon>
        <taxon>Nitrospirota</taxon>
        <taxon>Nitrospiria</taxon>
        <taxon>Candidatus Troglogloeales</taxon>
        <taxon>Candidatus Manganitrophaceae</taxon>
        <taxon>Candidatus Manganitrophus</taxon>
    </lineage>
</organism>
<dbReference type="Gene3D" id="2.60.40.1120">
    <property type="entry name" value="Carboxypeptidase-like, regulatory domain"/>
    <property type="match status" value="1"/>
</dbReference>
<dbReference type="SUPFAM" id="SSF49452">
    <property type="entry name" value="Starch-binding domain-like"/>
    <property type="match status" value="1"/>
</dbReference>
<dbReference type="AlphaFoldDB" id="A0A7X6DPI4"/>
<reference evidence="3 4" key="1">
    <citation type="journal article" date="2020" name="Nature">
        <title>Bacterial chemolithoautotrophy via manganese oxidation.</title>
        <authorList>
            <person name="Yu H."/>
            <person name="Leadbetter J.R."/>
        </authorList>
    </citation>
    <scope>NUCLEOTIDE SEQUENCE [LARGE SCALE GENOMIC DNA]</scope>
    <source>
        <strain evidence="3 4">Mn-1</strain>
    </source>
</reference>
<gene>
    <name evidence="3" type="ORF">MNODULE_08180</name>
</gene>
<keyword evidence="1" id="KW-0812">Transmembrane</keyword>
<keyword evidence="3" id="KW-0645">Protease</keyword>
<evidence type="ECO:0000259" key="2">
    <source>
        <dbReference type="Pfam" id="PF22904"/>
    </source>
</evidence>
<dbReference type="Pfam" id="PF22904">
    <property type="entry name" value="NOMO1-like_2nd"/>
    <property type="match status" value="1"/>
</dbReference>
<dbReference type="GO" id="GO:0004180">
    <property type="term" value="F:carboxypeptidase activity"/>
    <property type="evidence" value="ECO:0007669"/>
    <property type="project" value="UniProtKB-KW"/>
</dbReference>
<proteinExistence type="predicted"/>
<keyword evidence="3" id="KW-0378">Hydrolase</keyword>
<dbReference type="InterPro" id="IPR055074">
    <property type="entry name" value="NOMO1-3_2nd"/>
</dbReference>
<dbReference type="EMBL" id="VTOW01000001">
    <property type="protein sequence ID" value="NKE70713.1"/>
    <property type="molecule type" value="Genomic_DNA"/>
</dbReference>
<accession>A0A7X6DPI4</accession>